<evidence type="ECO:0000313" key="12">
    <source>
        <dbReference type="EMBL" id="KAK2941890.1"/>
    </source>
</evidence>
<accession>A0ABQ9WV23</accession>
<evidence type="ECO:0000256" key="9">
    <source>
        <dbReference type="SAM" id="MobiDB-lite"/>
    </source>
</evidence>
<evidence type="ECO:0000256" key="10">
    <source>
        <dbReference type="SAM" id="Phobius"/>
    </source>
</evidence>
<sequence length="533" mass="61084">MGLDALILSVRYSSTIHIPGLIRFILSAIITSSIGLFYLNPLNLPVFIEFPRTDGYSEYMGATMETQFALNIMYTCLAKVSELLAAFLTRLSQKNYENVAFVHFSRYFAREHRFFTKLPLWKKILAAIPTAIVHCAADLLVGLLIIFFSVLRLFSHQLAPLFLTAVLLSLYLVRLINTFMPLFYNPQFEWKNLIQPLLTIFASLLRGNFDAMDATVAGRQFLDEWILLIFFLKQVGLDVVITVWSVIKGINNQKWAAMKTLSVEEMRELNDDMCSICRTSVWEGFEDERDESPKEEAADEDIARENSTDPTNPAEHADAEQEQDNADDAHLRRQFEDGREELKTQDHDHHLQPNIFQVWDELLDQPANEIPPHLLSAPSSFLGLFPSVHRRFVRSLLVPTFTLPSQTPCGHTFHKECLDDWLVSQSSCPFCRQPLTKDSSTIQHIDDVLYEGFFEALAMRMRERRMGEGREGAGEKKRKEKKAREEIKETVNELNRELPDHLQLDLSSLDFLKADLHKVASTGWTLCQAATHI</sequence>
<organism evidence="12 13">
    <name type="scientific">Blattamonas nauphoetae</name>
    <dbReference type="NCBI Taxonomy" id="2049346"/>
    <lineage>
        <taxon>Eukaryota</taxon>
        <taxon>Metamonada</taxon>
        <taxon>Preaxostyla</taxon>
        <taxon>Oxymonadida</taxon>
        <taxon>Blattamonas</taxon>
    </lineage>
</organism>
<keyword evidence="3" id="KW-0479">Metal-binding</keyword>
<evidence type="ECO:0000256" key="5">
    <source>
        <dbReference type="ARBA" id="ARBA00022833"/>
    </source>
</evidence>
<dbReference type="EMBL" id="JARBJD010000453">
    <property type="protein sequence ID" value="KAK2941890.1"/>
    <property type="molecule type" value="Genomic_DNA"/>
</dbReference>
<dbReference type="InterPro" id="IPR013083">
    <property type="entry name" value="Znf_RING/FYVE/PHD"/>
</dbReference>
<comment type="caution">
    <text evidence="12">The sequence shown here is derived from an EMBL/GenBank/DDBJ whole genome shotgun (WGS) entry which is preliminary data.</text>
</comment>
<feature type="domain" description="RING-type" evidence="11">
    <location>
        <begin position="408"/>
        <end position="432"/>
    </location>
</feature>
<dbReference type="PANTHER" id="PTHR46539">
    <property type="entry name" value="E3 UBIQUITIN-PROTEIN LIGASE ATL42"/>
    <property type="match status" value="1"/>
</dbReference>
<evidence type="ECO:0000256" key="8">
    <source>
        <dbReference type="PROSITE-ProRule" id="PRU00175"/>
    </source>
</evidence>
<comment type="subcellular location">
    <subcellularLocation>
        <location evidence="1">Membrane</location>
    </subcellularLocation>
</comment>
<evidence type="ECO:0000256" key="6">
    <source>
        <dbReference type="ARBA" id="ARBA00022989"/>
    </source>
</evidence>
<feature type="region of interest" description="Disordered" evidence="9">
    <location>
        <begin position="285"/>
        <end position="327"/>
    </location>
</feature>
<keyword evidence="7 10" id="KW-0472">Membrane</keyword>
<evidence type="ECO:0000259" key="11">
    <source>
        <dbReference type="PROSITE" id="PS50089"/>
    </source>
</evidence>
<evidence type="ECO:0000256" key="2">
    <source>
        <dbReference type="ARBA" id="ARBA00022692"/>
    </source>
</evidence>
<dbReference type="SMART" id="SM01197">
    <property type="entry name" value="FANCL_C"/>
    <property type="match status" value="1"/>
</dbReference>
<feature type="region of interest" description="Disordered" evidence="9">
    <location>
        <begin position="465"/>
        <end position="486"/>
    </location>
</feature>
<keyword evidence="2 10" id="KW-0812">Transmembrane</keyword>
<feature type="compositionally biased region" description="Basic and acidic residues" evidence="9">
    <location>
        <begin position="291"/>
        <end position="307"/>
    </location>
</feature>
<dbReference type="SUPFAM" id="SSF57850">
    <property type="entry name" value="RING/U-box"/>
    <property type="match status" value="1"/>
</dbReference>
<feature type="transmembrane region" description="Helical" evidence="10">
    <location>
        <begin position="225"/>
        <end position="247"/>
    </location>
</feature>
<feature type="transmembrane region" description="Helical" evidence="10">
    <location>
        <begin position="21"/>
        <end position="39"/>
    </location>
</feature>
<name>A0ABQ9WV23_9EUKA</name>
<feature type="transmembrane region" description="Helical" evidence="10">
    <location>
        <begin position="124"/>
        <end position="151"/>
    </location>
</feature>
<gene>
    <name evidence="12" type="ORF">BLNAU_23196</name>
</gene>
<keyword evidence="13" id="KW-1185">Reference proteome</keyword>
<evidence type="ECO:0000256" key="1">
    <source>
        <dbReference type="ARBA" id="ARBA00004370"/>
    </source>
</evidence>
<evidence type="ECO:0000256" key="3">
    <source>
        <dbReference type="ARBA" id="ARBA00022723"/>
    </source>
</evidence>
<evidence type="ECO:0000313" key="13">
    <source>
        <dbReference type="Proteomes" id="UP001281761"/>
    </source>
</evidence>
<dbReference type="Gene3D" id="3.30.40.10">
    <property type="entry name" value="Zinc/RING finger domain, C3HC4 (zinc finger)"/>
    <property type="match status" value="1"/>
</dbReference>
<dbReference type="PANTHER" id="PTHR46539:SF1">
    <property type="entry name" value="E3 UBIQUITIN-PROTEIN LIGASE ATL42"/>
    <property type="match status" value="1"/>
</dbReference>
<evidence type="ECO:0000256" key="7">
    <source>
        <dbReference type="ARBA" id="ARBA00023136"/>
    </source>
</evidence>
<feature type="transmembrane region" description="Helical" evidence="10">
    <location>
        <begin position="157"/>
        <end position="176"/>
    </location>
</feature>
<proteinExistence type="predicted"/>
<keyword evidence="5" id="KW-0862">Zinc</keyword>
<dbReference type="InterPro" id="IPR001841">
    <property type="entry name" value="Znf_RING"/>
</dbReference>
<keyword evidence="4 8" id="KW-0863">Zinc-finger</keyword>
<keyword evidence="6 10" id="KW-1133">Transmembrane helix</keyword>
<dbReference type="PROSITE" id="PS50089">
    <property type="entry name" value="ZF_RING_2"/>
    <property type="match status" value="1"/>
</dbReference>
<evidence type="ECO:0000256" key="4">
    <source>
        <dbReference type="ARBA" id="ARBA00022771"/>
    </source>
</evidence>
<protein>
    <recommendedName>
        <fullName evidence="11">RING-type domain-containing protein</fullName>
    </recommendedName>
</protein>
<reference evidence="12 13" key="1">
    <citation type="journal article" date="2022" name="bioRxiv">
        <title>Genomics of Preaxostyla Flagellates Illuminates Evolutionary Transitions and the Path Towards Mitochondrial Loss.</title>
        <authorList>
            <person name="Novak L.V.F."/>
            <person name="Treitli S.C."/>
            <person name="Pyrih J."/>
            <person name="Halakuc P."/>
            <person name="Pipaliya S.V."/>
            <person name="Vacek V."/>
            <person name="Brzon O."/>
            <person name="Soukal P."/>
            <person name="Eme L."/>
            <person name="Dacks J.B."/>
            <person name="Karnkowska A."/>
            <person name="Elias M."/>
            <person name="Hampl V."/>
        </authorList>
    </citation>
    <scope>NUCLEOTIDE SEQUENCE [LARGE SCALE GENOMIC DNA]</scope>
    <source>
        <strain evidence="12">NAU3</strain>
        <tissue evidence="12">Gut</tissue>
    </source>
</reference>
<dbReference type="Pfam" id="PF13639">
    <property type="entry name" value="zf-RING_2"/>
    <property type="match status" value="1"/>
</dbReference>
<dbReference type="Proteomes" id="UP001281761">
    <property type="component" value="Unassembled WGS sequence"/>
</dbReference>